<evidence type="ECO:0000313" key="3">
    <source>
        <dbReference type="EMBL" id="MBF1968533.1"/>
    </source>
</evidence>
<dbReference type="AlphaFoldDB" id="A0AAX3YYU0"/>
<dbReference type="PANTHER" id="PTHR45947:SF3">
    <property type="entry name" value="SULFOQUINOVOSYL TRANSFERASE SQD2"/>
    <property type="match status" value="1"/>
</dbReference>
<organism evidence="4 6">
    <name type="scientific">Enterobacter hormaechei</name>
    <dbReference type="NCBI Taxonomy" id="158836"/>
    <lineage>
        <taxon>Bacteria</taxon>
        <taxon>Pseudomonadati</taxon>
        <taxon>Pseudomonadota</taxon>
        <taxon>Gammaproteobacteria</taxon>
        <taxon>Enterobacterales</taxon>
        <taxon>Enterobacteriaceae</taxon>
        <taxon>Enterobacter</taxon>
        <taxon>Enterobacter cloacae complex</taxon>
    </lineage>
</organism>
<dbReference type="InterPro" id="IPR028098">
    <property type="entry name" value="Glyco_trans_4-like_N"/>
</dbReference>
<dbReference type="InterPro" id="IPR050194">
    <property type="entry name" value="Glycosyltransferase_grp1"/>
</dbReference>
<sequence>MKVGKKIKIVHVQLLPLLSGVQRVSLQEFLLLNSERYEKILICKEPGDLTKESEKVGVKCFYVSSLVRNISPFDDFKSFINLFSLFKQIKADIVHTHSAKTGVLGRIAAKLAGVPIVIHTVHGFSFESTNNKAISYVYKFVEYVSAFFSDRIICLHDEDKNKCINILKVPREKICILPNGVDLDKYHPVEEIQKKFLRSDFNLQNASLIFTMVGRLWDQKNPLLLVQAAQKYLRSNSVSNDIFIFVGDGDLRSQIEKLAAKEISAGRIILLGWRNDIAEILSLSDVFILPSKWEGMPLAILEAQASGLPCIASDIAGNKSLIKDNINGILFQNDSVDSLLTKIILLSSADERKRISHNAMDIVKKKHCIHSRIKEMESLYESLLNQ</sequence>
<name>A0AAX3YYU0_9ENTR</name>
<dbReference type="CDD" id="cd03808">
    <property type="entry name" value="GT4_CapM-like"/>
    <property type="match status" value="1"/>
</dbReference>
<dbReference type="InterPro" id="IPR001296">
    <property type="entry name" value="Glyco_trans_1"/>
</dbReference>
<dbReference type="RefSeq" id="WP_039274096.1">
    <property type="nucleotide sequence ID" value="NZ_CAIZUP010000001.1"/>
</dbReference>
<dbReference type="GO" id="GO:0016757">
    <property type="term" value="F:glycosyltransferase activity"/>
    <property type="evidence" value="ECO:0007669"/>
    <property type="project" value="InterPro"/>
</dbReference>
<evidence type="ECO:0000313" key="6">
    <source>
        <dbReference type="Proteomes" id="UP001229386"/>
    </source>
</evidence>
<feature type="domain" description="Glycosyl transferase family 1" evidence="1">
    <location>
        <begin position="195"/>
        <end position="359"/>
    </location>
</feature>
<accession>A0AAX3YYU0</accession>
<dbReference type="Pfam" id="PF13439">
    <property type="entry name" value="Glyco_transf_4"/>
    <property type="match status" value="1"/>
</dbReference>
<reference evidence="4" key="2">
    <citation type="journal article" date="2023" name="J. Antimicrob. Chemother.">
        <title>Emergence of OXA-48-producing Enterobacter hormaechei in a Swiss companion animal clinic and their genetic relationship to clinical human isolates.</title>
        <authorList>
            <person name="Dona V."/>
            <person name="Nordmann P."/>
            <person name="Kittl S."/>
            <person name="Schuller S."/>
            <person name="Bouvier M."/>
            <person name="Poirel L."/>
            <person name="Endimiani A."/>
            <person name="Perreten V."/>
        </authorList>
    </citation>
    <scope>NUCLEOTIDE SEQUENCE</scope>
    <source>
        <strain evidence="4">Ehh_25</strain>
    </source>
</reference>
<evidence type="ECO:0000313" key="5">
    <source>
        <dbReference type="Proteomes" id="UP000662438"/>
    </source>
</evidence>
<evidence type="ECO:0000313" key="4">
    <source>
        <dbReference type="EMBL" id="WMB09771.1"/>
    </source>
</evidence>
<dbReference type="Proteomes" id="UP000662438">
    <property type="component" value="Unassembled WGS sequence"/>
</dbReference>
<dbReference type="EMBL" id="CP126746">
    <property type="protein sequence ID" value="WMB09771.1"/>
    <property type="molecule type" value="Genomic_DNA"/>
</dbReference>
<dbReference type="Proteomes" id="UP001229386">
    <property type="component" value="Chromosome"/>
</dbReference>
<gene>
    <name evidence="3" type="ORF">ISX34_01410</name>
    <name evidence="4" type="ORF">QPR60_14390</name>
</gene>
<dbReference type="SUPFAM" id="SSF53756">
    <property type="entry name" value="UDP-Glycosyltransferase/glycogen phosphorylase"/>
    <property type="match status" value="1"/>
</dbReference>
<dbReference type="Pfam" id="PF00534">
    <property type="entry name" value="Glycos_transf_1"/>
    <property type="match status" value="1"/>
</dbReference>
<dbReference type="PANTHER" id="PTHR45947">
    <property type="entry name" value="SULFOQUINOVOSYL TRANSFERASE SQD2"/>
    <property type="match status" value="1"/>
</dbReference>
<protein>
    <submittedName>
        <fullName evidence="4">Glycosyltransferase family 4 protein</fullName>
    </submittedName>
</protein>
<evidence type="ECO:0000259" key="1">
    <source>
        <dbReference type="Pfam" id="PF00534"/>
    </source>
</evidence>
<dbReference type="GeneID" id="93198715"/>
<dbReference type="Gene3D" id="3.40.50.2000">
    <property type="entry name" value="Glycogen Phosphorylase B"/>
    <property type="match status" value="2"/>
</dbReference>
<evidence type="ECO:0000259" key="2">
    <source>
        <dbReference type="Pfam" id="PF13439"/>
    </source>
</evidence>
<reference evidence="3 5" key="1">
    <citation type="submission" date="2020-10" db="EMBL/GenBank/DDBJ databases">
        <title>Genomic surveiliance of eskapee pathogens from blood stream infections in KZN.</title>
        <authorList>
            <person name="Hetsa B.A."/>
            <person name="Amoako D.G."/>
            <person name="Akebe A.L.K."/>
            <person name="Essack S."/>
        </authorList>
    </citation>
    <scope>NUCLEOTIDE SEQUENCE [LARGE SCALE GENOMIC DNA]</scope>
    <source>
        <strain evidence="3 5">E6</strain>
    </source>
</reference>
<proteinExistence type="predicted"/>
<dbReference type="EMBL" id="JADIXG010000001">
    <property type="protein sequence ID" value="MBF1968533.1"/>
    <property type="molecule type" value="Genomic_DNA"/>
</dbReference>
<feature type="domain" description="Glycosyltransferase subfamily 4-like N-terminal" evidence="2">
    <location>
        <begin position="20"/>
        <end position="185"/>
    </location>
</feature>